<feature type="compositionally biased region" description="Basic and acidic residues" evidence="1">
    <location>
        <begin position="549"/>
        <end position="558"/>
    </location>
</feature>
<feature type="region of interest" description="Disordered" evidence="1">
    <location>
        <begin position="145"/>
        <end position="618"/>
    </location>
</feature>
<feature type="region of interest" description="Disordered" evidence="1">
    <location>
        <begin position="74"/>
        <end position="98"/>
    </location>
</feature>
<name>A0A3P7ZS95_HELPZ</name>
<evidence type="ECO:0000313" key="4">
    <source>
        <dbReference type="WBParaSite" id="HPBE_0001273301-mRNA-1"/>
    </source>
</evidence>
<dbReference type="OrthoDB" id="5821992at2759"/>
<evidence type="ECO:0000313" key="2">
    <source>
        <dbReference type="EMBL" id="VDO93379.1"/>
    </source>
</evidence>
<feature type="compositionally biased region" description="Basic and acidic residues" evidence="1">
    <location>
        <begin position="368"/>
        <end position="431"/>
    </location>
</feature>
<reference evidence="2 3" key="1">
    <citation type="submission" date="2018-11" db="EMBL/GenBank/DDBJ databases">
        <authorList>
            <consortium name="Pathogen Informatics"/>
        </authorList>
    </citation>
    <scope>NUCLEOTIDE SEQUENCE [LARGE SCALE GENOMIC DNA]</scope>
</reference>
<feature type="compositionally biased region" description="Basic and acidic residues" evidence="1">
    <location>
        <begin position="230"/>
        <end position="252"/>
    </location>
</feature>
<dbReference type="WBParaSite" id="HPBE_0001273301-mRNA-1">
    <property type="protein sequence ID" value="HPBE_0001273301-mRNA-1"/>
    <property type="gene ID" value="HPBE_0001273301"/>
</dbReference>
<reference evidence="4" key="2">
    <citation type="submission" date="2019-09" db="UniProtKB">
        <authorList>
            <consortium name="WormBaseParasite"/>
        </authorList>
    </citation>
    <scope>IDENTIFICATION</scope>
</reference>
<feature type="compositionally biased region" description="Basic and acidic residues" evidence="1">
    <location>
        <begin position="474"/>
        <end position="486"/>
    </location>
</feature>
<accession>A0A3P7ZS95</accession>
<evidence type="ECO:0000313" key="3">
    <source>
        <dbReference type="Proteomes" id="UP000050761"/>
    </source>
</evidence>
<dbReference type="Proteomes" id="UP000050761">
    <property type="component" value="Unassembled WGS sequence"/>
</dbReference>
<dbReference type="AlphaFoldDB" id="A0A3P7ZS95"/>
<feature type="compositionally biased region" description="Basic and acidic residues" evidence="1">
    <location>
        <begin position="330"/>
        <end position="345"/>
    </location>
</feature>
<sequence length="714" mass="82038">MQVYKVRYGLEFGPSLNGEMMKKWTGRSSLSKGLSMPLFHKIYFEMKPTTGTILVGFRDDESMYDEKELLQSKAEWDAEKQGNSRRFDNNRRKPAPAEVVKKNELEGVIPLRERRARNASMEPAVVPDYNSSPFAAKAEPYSRTTYHPVKPPMSDGPEYIPSSIAPVSNDSDSETASDDEKSEDGFYSDEEQIANKEEGSQPASQAQKNDFATTGGWKTPETEAQPKPQPKPERYPSVKPLFEHQTEMRRPEPPGPEQMSNAPPPRLNQWEFPDQVPPIVKPSPIYEAASSATPHAPVTPPCNNVAAPHPPSTSRHLSAFEACKPTSTTQEKRVPESKPANDGRRPSASARNEPPPRSLYASRVNAEYQKEMRGLRDEGIRNNEQERYQESAAARESHLPEERNYRQSLPDHDRRYENDRADRRNYQEDSRSTQGYGQSDRRDYRESNCSRQGHDQYDARDHRDPGRPAQDYDNASRNRSDYRDGGHSTQGYNNARREVRDANNESVFSRPINENSIVRDPPRMASRQESNRDRQSSRASVYNGQCSRPEADRQRPFQEADFMPEDSQRYRHDARYRNYNSPRPSNLYSPEKHRGDFSERPGVSESRHSMAPSPVPNNFGADSNYYREAFRHSSDQPLTEEERSSLRMIREYVYLHRDYHTFGFRPVDSVLPMLPGGRNRTYWVSLIRAHLPSVELVPFRDSFMMVWNDDGEPM</sequence>
<feature type="compositionally biased region" description="Polar residues" evidence="1">
    <location>
        <begin position="537"/>
        <end position="546"/>
    </location>
</feature>
<keyword evidence="3" id="KW-1185">Reference proteome</keyword>
<dbReference type="EMBL" id="UZAH01027616">
    <property type="protein sequence ID" value="VDO93379.1"/>
    <property type="molecule type" value="Genomic_DNA"/>
</dbReference>
<feature type="compositionally biased region" description="Basic and acidic residues" evidence="1">
    <location>
        <begin position="590"/>
        <end position="599"/>
    </location>
</feature>
<feature type="compositionally biased region" description="Acidic residues" evidence="1">
    <location>
        <begin position="171"/>
        <end position="192"/>
    </location>
</feature>
<feature type="compositionally biased region" description="Basic and acidic residues" evidence="1">
    <location>
        <begin position="74"/>
        <end position="91"/>
    </location>
</feature>
<feature type="compositionally biased region" description="Basic and acidic residues" evidence="1">
    <location>
        <begin position="439"/>
        <end position="466"/>
    </location>
</feature>
<feature type="compositionally biased region" description="Polar residues" evidence="1">
    <location>
        <begin position="201"/>
        <end position="212"/>
    </location>
</feature>
<protein>
    <submittedName>
        <fullName evidence="4">SH3 domain-containing protein</fullName>
    </submittedName>
</protein>
<feature type="compositionally biased region" description="Basic and acidic residues" evidence="1">
    <location>
        <begin position="566"/>
        <end position="576"/>
    </location>
</feature>
<feature type="compositionally biased region" description="Polar residues" evidence="1">
    <location>
        <begin position="578"/>
        <end position="588"/>
    </location>
</feature>
<feature type="compositionally biased region" description="Polar residues" evidence="1">
    <location>
        <begin position="504"/>
        <end position="516"/>
    </location>
</feature>
<proteinExistence type="predicted"/>
<organism evidence="2">
    <name type="scientific">Heligmosomoides polygyrus</name>
    <name type="common">Parasitic roundworm</name>
    <dbReference type="NCBI Taxonomy" id="6339"/>
    <lineage>
        <taxon>Eukaryota</taxon>
        <taxon>Metazoa</taxon>
        <taxon>Ecdysozoa</taxon>
        <taxon>Nematoda</taxon>
        <taxon>Chromadorea</taxon>
        <taxon>Rhabditida</taxon>
        <taxon>Rhabditina</taxon>
        <taxon>Rhabditomorpha</taxon>
        <taxon>Strongyloidea</taxon>
        <taxon>Heligmosomidae</taxon>
        <taxon>Heligmosomoides</taxon>
    </lineage>
</organism>
<evidence type="ECO:0000256" key="1">
    <source>
        <dbReference type="SAM" id="MobiDB-lite"/>
    </source>
</evidence>
<gene>
    <name evidence="2" type="ORF">HPBE_LOCUS12734</name>
</gene>